<dbReference type="EMBL" id="DTAD01000073">
    <property type="protein sequence ID" value="HGN90773.1"/>
    <property type="molecule type" value="Genomic_DNA"/>
</dbReference>
<evidence type="ECO:0000313" key="12">
    <source>
        <dbReference type="EMBL" id="HGN90773.1"/>
    </source>
</evidence>
<evidence type="ECO:0000256" key="9">
    <source>
        <dbReference type="ARBA" id="ARBA00025157"/>
    </source>
</evidence>
<dbReference type="InterPro" id="IPR027417">
    <property type="entry name" value="P-loop_NTPase"/>
</dbReference>
<name>A0A7C4I445_CALS0</name>
<keyword evidence="7" id="KW-1278">Translocase</keyword>
<accession>A0A7C4I445</accession>
<keyword evidence="3" id="KW-0813">Transport</keyword>
<reference evidence="12" key="1">
    <citation type="journal article" date="2020" name="mSystems">
        <title>Genome- and Community-Level Interaction Insights into Carbon Utilization and Element Cycling Functions of Hydrothermarchaeota in Hydrothermal Sediment.</title>
        <authorList>
            <person name="Zhou Z."/>
            <person name="Liu Y."/>
            <person name="Xu W."/>
            <person name="Pan J."/>
            <person name="Luo Z.H."/>
            <person name="Li M."/>
        </authorList>
    </citation>
    <scope>NUCLEOTIDE SEQUENCE [LARGE SCALE GENOMIC DNA]</scope>
    <source>
        <strain evidence="12">SpSt-613</strain>
        <strain evidence="11">SpSt-669</strain>
    </source>
</reference>
<keyword evidence="8" id="KW-0472">Membrane</keyword>
<dbReference type="InterPro" id="IPR017871">
    <property type="entry name" value="ABC_transporter-like_CS"/>
</dbReference>
<dbReference type="GO" id="GO:0042626">
    <property type="term" value="F:ATPase-coupled transmembrane transporter activity"/>
    <property type="evidence" value="ECO:0007669"/>
    <property type="project" value="TreeGrafter"/>
</dbReference>
<organism evidence="12">
    <name type="scientific">Caldiarchaeum subterraneum</name>
    <dbReference type="NCBI Taxonomy" id="311458"/>
    <lineage>
        <taxon>Archaea</taxon>
        <taxon>Nitrososphaerota</taxon>
        <taxon>Candidatus Caldarchaeales</taxon>
        <taxon>Candidatus Caldarchaeaceae</taxon>
        <taxon>Candidatus Caldarchaeum</taxon>
    </lineage>
</organism>
<dbReference type="InterPro" id="IPR003439">
    <property type="entry name" value="ABC_transporter-like_ATP-bd"/>
</dbReference>
<gene>
    <name evidence="12" type="ORF">ENT82_06585</name>
    <name evidence="11" type="ORF">ENU43_03895</name>
</gene>
<dbReference type="GO" id="GO:0043190">
    <property type="term" value="C:ATP-binding cassette (ABC) transporter complex"/>
    <property type="evidence" value="ECO:0007669"/>
    <property type="project" value="TreeGrafter"/>
</dbReference>
<dbReference type="GO" id="GO:0005524">
    <property type="term" value="F:ATP binding"/>
    <property type="evidence" value="ECO:0007669"/>
    <property type="project" value="UniProtKB-KW"/>
</dbReference>
<keyword evidence="6 12" id="KW-0067">ATP-binding</keyword>
<evidence type="ECO:0000256" key="5">
    <source>
        <dbReference type="ARBA" id="ARBA00022741"/>
    </source>
</evidence>
<comment type="subcellular location">
    <subcellularLocation>
        <location evidence="1">Cell membrane</location>
        <topology evidence="1">Peripheral membrane protein</topology>
    </subcellularLocation>
</comment>
<dbReference type="Pfam" id="PF00005">
    <property type="entry name" value="ABC_tran"/>
    <property type="match status" value="1"/>
</dbReference>
<dbReference type="PANTHER" id="PTHR43553:SF27">
    <property type="entry name" value="ENERGY-COUPLING FACTOR TRANSPORTER ATP-BINDING PROTEIN ECFA2"/>
    <property type="match status" value="1"/>
</dbReference>
<comment type="similarity">
    <text evidence="2">Belongs to the ABC transporter superfamily.</text>
</comment>
<dbReference type="FunFam" id="3.40.50.300:FF:000224">
    <property type="entry name" value="Energy-coupling factor transporter ATP-binding protein EcfA"/>
    <property type="match status" value="1"/>
</dbReference>
<feature type="domain" description="ABC transporter" evidence="10">
    <location>
        <begin position="4"/>
        <end position="244"/>
    </location>
</feature>
<dbReference type="InterPro" id="IPR050095">
    <property type="entry name" value="ECF_ABC_transporter_ATP-bd"/>
</dbReference>
<evidence type="ECO:0000313" key="11">
    <source>
        <dbReference type="EMBL" id="HGL40788.1"/>
    </source>
</evidence>
<keyword evidence="4" id="KW-1003">Cell membrane</keyword>
<dbReference type="CDD" id="cd03225">
    <property type="entry name" value="ABC_cobalt_CbiO_domain1"/>
    <property type="match status" value="1"/>
</dbReference>
<sequence length="282" mass="31332">MTIIQVRDLSFTYAGSSKPALKNVNISVERGEFVLVVGPSGGGKSTLLRCLNGLIPQFYEGEYSGKVFVDGLEPDKTPTYMMSQVIGMVFQNPQNQLFALSVEADIAFPLENLGLARDEIIQRVEEAMELLNISHLRDRSPFELSGGQQQRVAIASVLAMKPKILAMDEPTSFLDPLTAAQLLSIIDDVRKRLQLTVLLVEHRVELAAAKADRIMVVSDGCVVFDGSPRDFFEFYDSHLYGVSAPKVTSLTKRLKTHLEKWNRVCLSAEEFEAEVRSLVSHL</sequence>
<protein>
    <submittedName>
        <fullName evidence="12">ABC transporter ATP-binding protein</fullName>
    </submittedName>
</protein>
<proteinExistence type="inferred from homology"/>
<evidence type="ECO:0000256" key="2">
    <source>
        <dbReference type="ARBA" id="ARBA00005417"/>
    </source>
</evidence>
<evidence type="ECO:0000256" key="7">
    <source>
        <dbReference type="ARBA" id="ARBA00022967"/>
    </source>
</evidence>
<dbReference type="PROSITE" id="PS00211">
    <property type="entry name" value="ABC_TRANSPORTER_1"/>
    <property type="match status" value="1"/>
</dbReference>
<dbReference type="InterPro" id="IPR003593">
    <property type="entry name" value="AAA+_ATPase"/>
</dbReference>
<dbReference type="AlphaFoldDB" id="A0A7C4I445"/>
<dbReference type="PANTHER" id="PTHR43553">
    <property type="entry name" value="HEAVY METAL TRANSPORTER"/>
    <property type="match status" value="1"/>
</dbReference>
<evidence type="ECO:0000256" key="4">
    <source>
        <dbReference type="ARBA" id="ARBA00022475"/>
    </source>
</evidence>
<evidence type="ECO:0000259" key="10">
    <source>
        <dbReference type="PROSITE" id="PS50893"/>
    </source>
</evidence>
<evidence type="ECO:0000256" key="1">
    <source>
        <dbReference type="ARBA" id="ARBA00004202"/>
    </source>
</evidence>
<comment type="function">
    <text evidence="9">Probably part of an ABC transporter complex. Responsible for energy coupling to the transport system.</text>
</comment>
<comment type="caution">
    <text evidence="12">The sequence shown here is derived from an EMBL/GenBank/DDBJ whole genome shotgun (WGS) entry which is preliminary data.</text>
</comment>
<evidence type="ECO:0000256" key="3">
    <source>
        <dbReference type="ARBA" id="ARBA00022448"/>
    </source>
</evidence>
<evidence type="ECO:0000256" key="8">
    <source>
        <dbReference type="ARBA" id="ARBA00023136"/>
    </source>
</evidence>
<dbReference type="InterPro" id="IPR015856">
    <property type="entry name" value="ABC_transpr_CbiO/EcfA_su"/>
</dbReference>
<dbReference type="EMBL" id="DTCM01000051">
    <property type="protein sequence ID" value="HGL40788.1"/>
    <property type="molecule type" value="Genomic_DNA"/>
</dbReference>
<dbReference type="GO" id="GO:0016887">
    <property type="term" value="F:ATP hydrolysis activity"/>
    <property type="evidence" value="ECO:0007669"/>
    <property type="project" value="InterPro"/>
</dbReference>
<dbReference type="SMART" id="SM00382">
    <property type="entry name" value="AAA"/>
    <property type="match status" value="1"/>
</dbReference>
<dbReference type="SUPFAM" id="SSF52540">
    <property type="entry name" value="P-loop containing nucleoside triphosphate hydrolases"/>
    <property type="match status" value="1"/>
</dbReference>
<evidence type="ECO:0000256" key="6">
    <source>
        <dbReference type="ARBA" id="ARBA00022840"/>
    </source>
</evidence>
<dbReference type="Gene3D" id="3.40.50.300">
    <property type="entry name" value="P-loop containing nucleotide triphosphate hydrolases"/>
    <property type="match status" value="1"/>
</dbReference>
<dbReference type="PROSITE" id="PS50893">
    <property type="entry name" value="ABC_TRANSPORTER_2"/>
    <property type="match status" value="1"/>
</dbReference>
<keyword evidence="5" id="KW-0547">Nucleotide-binding</keyword>